<dbReference type="PANTHER" id="PTHR33348:SF44">
    <property type="entry name" value="PRECURSOR OF CEP6"/>
    <property type="match status" value="1"/>
</dbReference>
<dbReference type="Proteomes" id="UP001229421">
    <property type="component" value="Unassembled WGS sequence"/>
</dbReference>
<accession>A0AAD8L8C7</accession>
<evidence type="ECO:0000256" key="1">
    <source>
        <dbReference type="ARBA" id="ARBA00004271"/>
    </source>
</evidence>
<evidence type="ECO:0000313" key="10">
    <source>
        <dbReference type="EMBL" id="KAK1433045.1"/>
    </source>
</evidence>
<sequence length="105" mass="11218">MTHFKTYTCWLIILTIVAHETLLIIEARQFKSMPSTHVAAQSQGKSKPESVNDFRPTAPGNSPGAGHSFKDHRFDTQAGSNPATGPGHSPGGGHSKENQAAKPIV</sequence>
<dbReference type="GO" id="GO:0048046">
    <property type="term" value="C:apoplast"/>
    <property type="evidence" value="ECO:0007669"/>
    <property type="project" value="UniProtKB-SubCell"/>
</dbReference>
<feature type="compositionally biased region" description="Polar residues" evidence="8">
    <location>
        <begin position="33"/>
        <end position="45"/>
    </location>
</feature>
<comment type="similarity">
    <text evidence="2">Belongs to the C-terminally encoded plant signaling peptide (CEP) family.</text>
</comment>
<evidence type="ECO:0000313" key="11">
    <source>
        <dbReference type="Proteomes" id="UP001229421"/>
    </source>
</evidence>
<evidence type="ECO:0000256" key="9">
    <source>
        <dbReference type="SAM" id="Phobius"/>
    </source>
</evidence>
<evidence type="ECO:0008006" key="12">
    <source>
        <dbReference type="Google" id="ProtNLM"/>
    </source>
</evidence>
<dbReference type="GO" id="GO:0006995">
    <property type="term" value="P:cellular response to nitrogen starvation"/>
    <property type="evidence" value="ECO:0007669"/>
    <property type="project" value="UniProtKB-ARBA"/>
</dbReference>
<evidence type="ECO:0000256" key="6">
    <source>
        <dbReference type="ARBA" id="ARBA00022729"/>
    </source>
</evidence>
<evidence type="ECO:0000256" key="5">
    <source>
        <dbReference type="ARBA" id="ARBA00022702"/>
    </source>
</evidence>
<keyword evidence="9" id="KW-0812">Transmembrane</keyword>
<dbReference type="PANTHER" id="PTHR33348">
    <property type="entry name" value="PRECURSOR OF CEP5"/>
    <property type="match status" value="1"/>
</dbReference>
<dbReference type="EMBL" id="JAUHHV010000002">
    <property type="protein sequence ID" value="KAK1433045.1"/>
    <property type="molecule type" value="Genomic_DNA"/>
</dbReference>
<evidence type="ECO:0000256" key="7">
    <source>
        <dbReference type="ARBA" id="ARBA00023278"/>
    </source>
</evidence>
<proteinExistence type="inferred from homology"/>
<evidence type="ECO:0000256" key="3">
    <source>
        <dbReference type="ARBA" id="ARBA00022523"/>
    </source>
</evidence>
<name>A0AAD8L8C7_TARER</name>
<evidence type="ECO:0000256" key="4">
    <source>
        <dbReference type="ARBA" id="ARBA00022525"/>
    </source>
</evidence>
<keyword evidence="4" id="KW-0964">Secreted</keyword>
<evidence type="ECO:0000256" key="8">
    <source>
        <dbReference type="SAM" id="MobiDB-lite"/>
    </source>
</evidence>
<gene>
    <name evidence="10" type="ORF">QVD17_09951</name>
</gene>
<keyword evidence="6" id="KW-0732">Signal</keyword>
<keyword evidence="9" id="KW-1133">Transmembrane helix</keyword>
<dbReference type="InterPro" id="IPR033250">
    <property type="entry name" value="CEP"/>
</dbReference>
<keyword evidence="11" id="KW-1185">Reference proteome</keyword>
<comment type="subcellular location">
    <subcellularLocation>
        <location evidence="1">Secreted</location>
        <location evidence="1">Extracellular space</location>
        <location evidence="1">Apoplast</location>
    </subcellularLocation>
</comment>
<dbReference type="GO" id="GO:1901371">
    <property type="term" value="P:regulation of leaf morphogenesis"/>
    <property type="evidence" value="ECO:0007669"/>
    <property type="project" value="TreeGrafter"/>
</dbReference>
<dbReference type="GO" id="GO:1902025">
    <property type="term" value="P:nitrate import"/>
    <property type="evidence" value="ECO:0007669"/>
    <property type="project" value="TreeGrafter"/>
</dbReference>
<dbReference type="GO" id="GO:0005179">
    <property type="term" value="F:hormone activity"/>
    <property type="evidence" value="ECO:0007669"/>
    <property type="project" value="UniProtKB-KW"/>
</dbReference>
<dbReference type="GO" id="GO:2000280">
    <property type="term" value="P:regulation of root development"/>
    <property type="evidence" value="ECO:0007669"/>
    <property type="project" value="TreeGrafter"/>
</dbReference>
<keyword evidence="5" id="KW-0372">Hormone</keyword>
<feature type="region of interest" description="Disordered" evidence="8">
    <location>
        <begin position="33"/>
        <end position="105"/>
    </location>
</feature>
<dbReference type="AlphaFoldDB" id="A0AAD8L8C7"/>
<feature type="transmembrane region" description="Helical" evidence="9">
    <location>
        <begin position="7"/>
        <end position="25"/>
    </location>
</feature>
<comment type="caution">
    <text evidence="10">The sequence shown here is derived from an EMBL/GenBank/DDBJ whole genome shotgun (WGS) entry which is preliminary data.</text>
</comment>
<organism evidence="10 11">
    <name type="scientific">Tagetes erecta</name>
    <name type="common">African marigold</name>
    <dbReference type="NCBI Taxonomy" id="13708"/>
    <lineage>
        <taxon>Eukaryota</taxon>
        <taxon>Viridiplantae</taxon>
        <taxon>Streptophyta</taxon>
        <taxon>Embryophyta</taxon>
        <taxon>Tracheophyta</taxon>
        <taxon>Spermatophyta</taxon>
        <taxon>Magnoliopsida</taxon>
        <taxon>eudicotyledons</taxon>
        <taxon>Gunneridae</taxon>
        <taxon>Pentapetalae</taxon>
        <taxon>asterids</taxon>
        <taxon>campanulids</taxon>
        <taxon>Asterales</taxon>
        <taxon>Asteraceae</taxon>
        <taxon>Asteroideae</taxon>
        <taxon>Heliantheae alliance</taxon>
        <taxon>Tageteae</taxon>
        <taxon>Tagetes</taxon>
    </lineage>
</organism>
<evidence type="ECO:0000256" key="2">
    <source>
        <dbReference type="ARBA" id="ARBA00008963"/>
    </source>
</evidence>
<reference evidence="10" key="1">
    <citation type="journal article" date="2023" name="bioRxiv">
        <title>Improved chromosome-level genome assembly for marigold (Tagetes erecta).</title>
        <authorList>
            <person name="Jiang F."/>
            <person name="Yuan L."/>
            <person name="Wang S."/>
            <person name="Wang H."/>
            <person name="Xu D."/>
            <person name="Wang A."/>
            <person name="Fan W."/>
        </authorList>
    </citation>
    <scope>NUCLEOTIDE SEQUENCE</scope>
    <source>
        <strain evidence="10">WSJ</strain>
        <tissue evidence="10">Leaf</tissue>
    </source>
</reference>
<keyword evidence="7" id="KW-0379">Hydroxylation</keyword>
<dbReference type="GO" id="GO:0048364">
    <property type="term" value="P:root development"/>
    <property type="evidence" value="ECO:0007669"/>
    <property type="project" value="InterPro"/>
</dbReference>
<keyword evidence="9" id="KW-0472">Membrane</keyword>
<protein>
    <recommendedName>
        <fullName evidence="12">Precursor of CEP9</fullName>
    </recommendedName>
</protein>
<keyword evidence="3" id="KW-0052">Apoplast</keyword>